<organism evidence="2 3">
    <name type="scientific">Orbilia ellipsospora</name>
    <dbReference type="NCBI Taxonomy" id="2528407"/>
    <lineage>
        <taxon>Eukaryota</taxon>
        <taxon>Fungi</taxon>
        <taxon>Dikarya</taxon>
        <taxon>Ascomycota</taxon>
        <taxon>Pezizomycotina</taxon>
        <taxon>Orbiliomycetes</taxon>
        <taxon>Orbiliales</taxon>
        <taxon>Orbiliaceae</taxon>
        <taxon>Orbilia</taxon>
    </lineage>
</organism>
<dbReference type="InterPro" id="IPR056009">
    <property type="entry name" value="DUF7587"/>
</dbReference>
<evidence type="ECO:0000313" key="2">
    <source>
        <dbReference type="EMBL" id="KAK6535551.1"/>
    </source>
</evidence>
<dbReference type="PANTHER" id="PTHR40781">
    <property type="match status" value="1"/>
</dbReference>
<gene>
    <name evidence="2" type="ORF">TWF694_002005</name>
</gene>
<dbReference type="EMBL" id="JAVHJO010000010">
    <property type="protein sequence ID" value="KAK6535551.1"/>
    <property type="molecule type" value="Genomic_DNA"/>
</dbReference>
<dbReference type="Proteomes" id="UP001365542">
    <property type="component" value="Unassembled WGS sequence"/>
</dbReference>
<dbReference type="AlphaFoldDB" id="A0AAV9X6W1"/>
<dbReference type="SUPFAM" id="SSF56399">
    <property type="entry name" value="ADP-ribosylation"/>
    <property type="match status" value="1"/>
</dbReference>
<name>A0AAV9X6W1_9PEZI</name>
<protein>
    <recommendedName>
        <fullName evidence="1">DUF7587 domain-containing protein</fullName>
    </recommendedName>
</protein>
<evidence type="ECO:0000259" key="1">
    <source>
        <dbReference type="Pfam" id="PF24494"/>
    </source>
</evidence>
<sequence length="149" mass="17780">MANHFRLPQGQIPPQLFRVHYEEAVTTYDTVNGFLAGYQVSHDPPNQTQFFDLVERHLNWGERIYRSRYISTFSDRTHAVNWAQRLRSNRPEMPGSIKLMTIEPSGTEWIASVRQIVQQYDWDRAEYFEHEYLFYRQIPSDLIVNIQTI</sequence>
<dbReference type="PANTHER" id="PTHR40781:SF1">
    <property type="match status" value="1"/>
</dbReference>
<reference evidence="2 3" key="1">
    <citation type="submission" date="2019-10" db="EMBL/GenBank/DDBJ databases">
        <authorList>
            <person name="Palmer J.M."/>
        </authorList>
    </citation>
    <scope>NUCLEOTIDE SEQUENCE [LARGE SCALE GENOMIC DNA]</scope>
    <source>
        <strain evidence="2 3">TWF694</strain>
    </source>
</reference>
<accession>A0AAV9X6W1</accession>
<dbReference type="Pfam" id="PF24494">
    <property type="entry name" value="DUF7587"/>
    <property type="match status" value="1"/>
</dbReference>
<feature type="domain" description="DUF7587" evidence="1">
    <location>
        <begin position="11"/>
        <end position="145"/>
    </location>
</feature>
<proteinExistence type="predicted"/>
<comment type="caution">
    <text evidence="2">The sequence shown here is derived from an EMBL/GenBank/DDBJ whole genome shotgun (WGS) entry which is preliminary data.</text>
</comment>
<keyword evidence="3" id="KW-1185">Reference proteome</keyword>
<evidence type="ECO:0000313" key="3">
    <source>
        <dbReference type="Proteomes" id="UP001365542"/>
    </source>
</evidence>